<dbReference type="InterPro" id="IPR036972">
    <property type="entry name" value="Cyt_c_oxidase_su5b_sf"/>
</dbReference>
<feature type="binding site" evidence="3">
    <location>
        <position position="88"/>
    </location>
    <ligand>
        <name>Zn(2+)</name>
        <dbReference type="ChEBI" id="CHEBI:29105"/>
    </ligand>
</feature>
<dbReference type="GO" id="GO:0006123">
    <property type="term" value="P:mitochondrial electron transport, cytochrome c to oxygen"/>
    <property type="evidence" value="ECO:0007669"/>
    <property type="project" value="InterPro"/>
</dbReference>
<organism evidence="5 6">
    <name type="scientific">Araneus ventricosus</name>
    <name type="common">Orbweaver spider</name>
    <name type="synonym">Epeira ventricosa</name>
    <dbReference type="NCBI Taxonomy" id="182803"/>
    <lineage>
        <taxon>Eukaryota</taxon>
        <taxon>Metazoa</taxon>
        <taxon>Ecdysozoa</taxon>
        <taxon>Arthropoda</taxon>
        <taxon>Chelicerata</taxon>
        <taxon>Arachnida</taxon>
        <taxon>Araneae</taxon>
        <taxon>Araneomorphae</taxon>
        <taxon>Entelegynae</taxon>
        <taxon>Araneoidea</taxon>
        <taxon>Araneidae</taxon>
        <taxon>Araneus</taxon>
    </lineage>
</organism>
<feature type="modified residue" description="N6-acetyllysine" evidence="4">
    <location>
        <position position="115"/>
    </location>
</feature>
<dbReference type="GO" id="GO:0005740">
    <property type="term" value="C:mitochondrial envelope"/>
    <property type="evidence" value="ECO:0007669"/>
    <property type="project" value="InterPro"/>
</dbReference>
<evidence type="ECO:0000256" key="3">
    <source>
        <dbReference type="PIRSR" id="PIRSR602124-1"/>
    </source>
</evidence>
<evidence type="ECO:0000256" key="4">
    <source>
        <dbReference type="PIRSR" id="PIRSR602124-3"/>
    </source>
</evidence>
<dbReference type="GO" id="GO:0046872">
    <property type="term" value="F:metal ion binding"/>
    <property type="evidence" value="ECO:0007669"/>
    <property type="project" value="UniProtKB-KW"/>
</dbReference>
<dbReference type="EMBL" id="BGPR01000142">
    <property type="protein sequence ID" value="GBL98755.1"/>
    <property type="molecule type" value="Genomic_DNA"/>
</dbReference>
<sequence length="122" mass="13997">MALLRHNMKMSLRLFQATSVAFRHKSSEQKLPHYIEHSTGLERKELLARAAGNDDPFGMKVFKRGPGTKDNPNLIPSFEDKRIIGCICEEDSTAINWMWVHKDEPKRCGCGNWFKIVEAKPL</sequence>
<dbReference type="PANTHER" id="PTHR10122:SF0">
    <property type="entry name" value="CYTOCHROME C OXIDASE SUBUNIT 5B, ISOFORM A-RELATED"/>
    <property type="match status" value="1"/>
</dbReference>
<dbReference type="Pfam" id="PF01215">
    <property type="entry name" value="COX5B"/>
    <property type="match status" value="1"/>
</dbReference>
<reference evidence="5 6" key="1">
    <citation type="journal article" date="2019" name="Sci. Rep.">
        <title>Orb-weaving spider Araneus ventricosus genome elucidates the spidroin gene catalogue.</title>
        <authorList>
            <person name="Kono N."/>
            <person name="Nakamura H."/>
            <person name="Ohtoshi R."/>
            <person name="Moran D.A.P."/>
            <person name="Shinohara A."/>
            <person name="Yoshida Y."/>
            <person name="Fujiwara M."/>
            <person name="Mori M."/>
            <person name="Tomita M."/>
            <person name="Arakawa K."/>
        </authorList>
    </citation>
    <scope>NUCLEOTIDE SEQUENCE [LARGE SCALE GENOMIC DNA]</scope>
</reference>
<keyword evidence="1 3" id="KW-0479">Metal-binding</keyword>
<protein>
    <submittedName>
        <fullName evidence="5">Cytochrome c oxidase subunit 5B, mitochondrial</fullName>
    </submittedName>
</protein>
<keyword evidence="2 3" id="KW-0862">Zinc</keyword>
<feature type="modified residue" description="N6-acetyllysine" evidence="4">
    <location>
        <position position="81"/>
    </location>
</feature>
<evidence type="ECO:0000313" key="6">
    <source>
        <dbReference type="Proteomes" id="UP000499080"/>
    </source>
</evidence>
<feature type="modified residue" description="N6-acetyllysine" evidence="4">
    <location>
        <position position="63"/>
    </location>
</feature>
<dbReference type="OrthoDB" id="10249250at2759"/>
<feature type="binding site" evidence="3">
    <location>
        <position position="86"/>
    </location>
    <ligand>
        <name>Zn(2+)</name>
        <dbReference type="ChEBI" id="CHEBI:29105"/>
    </ligand>
</feature>
<evidence type="ECO:0000256" key="1">
    <source>
        <dbReference type="ARBA" id="ARBA00022723"/>
    </source>
</evidence>
<accession>A0A4Y2C4Q9</accession>
<dbReference type="InterPro" id="IPR002124">
    <property type="entry name" value="Cyt_c_oxidase_su5b"/>
</dbReference>
<dbReference type="PANTHER" id="PTHR10122">
    <property type="entry name" value="CYTOCHROME C OXIDASE SUBUNIT 5B, MITOCHONDRIAL"/>
    <property type="match status" value="1"/>
</dbReference>
<evidence type="ECO:0000313" key="5">
    <source>
        <dbReference type="EMBL" id="GBL98755.1"/>
    </source>
</evidence>
<evidence type="ECO:0000256" key="2">
    <source>
        <dbReference type="ARBA" id="ARBA00022833"/>
    </source>
</evidence>
<gene>
    <name evidence="5" type="primary">COX5B</name>
    <name evidence="5" type="ORF">AVEN_8643_1</name>
</gene>
<dbReference type="GO" id="GO:0045277">
    <property type="term" value="C:respiratory chain complex IV"/>
    <property type="evidence" value="ECO:0007669"/>
    <property type="project" value="InterPro"/>
</dbReference>
<feature type="binding site" evidence="3">
    <location>
        <position position="108"/>
    </location>
    <ligand>
        <name>Zn(2+)</name>
        <dbReference type="ChEBI" id="CHEBI:29105"/>
    </ligand>
</feature>
<dbReference type="CDD" id="cd00924">
    <property type="entry name" value="Cyt_c_Oxidase_Vb"/>
    <property type="match status" value="1"/>
</dbReference>
<dbReference type="PROSITE" id="PS51359">
    <property type="entry name" value="COX5B_2"/>
    <property type="match status" value="1"/>
</dbReference>
<feature type="binding site" evidence="3">
    <location>
        <position position="110"/>
    </location>
    <ligand>
        <name>Zn(2+)</name>
        <dbReference type="ChEBI" id="CHEBI:29105"/>
    </ligand>
</feature>
<dbReference type="Proteomes" id="UP000499080">
    <property type="component" value="Unassembled WGS sequence"/>
</dbReference>
<dbReference type="Gene3D" id="2.60.11.10">
    <property type="entry name" value="Cytochrome c oxidase, subunit Vb"/>
    <property type="match status" value="1"/>
</dbReference>
<comment type="caution">
    <text evidence="5">The sequence shown here is derived from an EMBL/GenBank/DDBJ whole genome shotgun (WGS) entry which is preliminary data.</text>
</comment>
<keyword evidence="6" id="KW-1185">Reference proteome</keyword>
<proteinExistence type="predicted"/>
<dbReference type="SUPFAM" id="SSF57802">
    <property type="entry name" value="Rubredoxin-like"/>
    <property type="match status" value="1"/>
</dbReference>
<dbReference type="FunFam" id="2.60.11.10:FF:000004">
    <property type="entry name" value="Cytochrome c oxidase subunit 5B"/>
    <property type="match status" value="1"/>
</dbReference>
<name>A0A4Y2C4Q9_ARAVE</name>
<dbReference type="AlphaFoldDB" id="A0A4Y2C4Q9"/>